<sequence>MGLKLGEEVGYTIRFEDISDTVRSFVFVYVEECGLLIAQDLTRIKFLTNGVLLREMMDDPLLSKYSVIMVDEAHERSLSTDISLGLRKRHVISCELTLFMAKPSKRRHGPAENMEQGPSTEAAILSVEGRGSNVEVFYLEDPPPDYLQTTVSTVLSIHDQEPMGDNLVFLMGQDDIDVAVQLLSEEAHNSRYQGLIVSPLYSGLPRADQGIVYVVDIDSLSNGSTTRYFVLSAFLVGIQEDYDIIFYRKITNRSLPYP</sequence>
<dbReference type="Proteomes" id="UP001060085">
    <property type="component" value="Linkage Group LG06"/>
</dbReference>
<dbReference type="EMBL" id="CM044706">
    <property type="protein sequence ID" value="KAI5657260.1"/>
    <property type="molecule type" value="Genomic_DNA"/>
</dbReference>
<proteinExistence type="predicted"/>
<protein>
    <submittedName>
        <fullName evidence="1">Uncharacterized protein</fullName>
    </submittedName>
</protein>
<accession>A0ACC0AAF5</accession>
<evidence type="ECO:0000313" key="1">
    <source>
        <dbReference type="EMBL" id="KAI5657260.1"/>
    </source>
</evidence>
<gene>
    <name evidence="1" type="ORF">M9H77_26053</name>
</gene>
<organism evidence="1 2">
    <name type="scientific">Catharanthus roseus</name>
    <name type="common">Madagascar periwinkle</name>
    <name type="synonym">Vinca rosea</name>
    <dbReference type="NCBI Taxonomy" id="4058"/>
    <lineage>
        <taxon>Eukaryota</taxon>
        <taxon>Viridiplantae</taxon>
        <taxon>Streptophyta</taxon>
        <taxon>Embryophyta</taxon>
        <taxon>Tracheophyta</taxon>
        <taxon>Spermatophyta</taxon>
        <taxon>Magnoliopsida</taxon>
        <taxon>eudicotyledons</taxon>
        <taxon>Gunneridae</taxon>
        <taxon>Pentapetalae</taxon>
        <taxon>asterids</taxon>
        <taxon>lamiids</taxon>
        <taxon>Gentianales</taxon>
        <taxon>Apocynaceae</taxon>
        <taxon>Rauvolfioideae</taxon>
        <taxon>Vinceae</taxon>
        <taxon>Catharanthinae</taxon>
        <taxon>Catharanthus</taxon>
    </lineage>
</organism>
<comment type="caution">
    <text evidence="1">The sequence shown here is derived from an EMBL/GenBank/DDBJ whole genome shotgun (WGS) entry which is preliminary data.</text>
</comment>
<name>A0ACC0AAF5_CATRO</name>
<evidence type="ECO:0000313" key="2">
    <source>
        <dbReference type="Proteomes" id="UP001060085"/>
    </source>
</evidence>
<keyword evidence="2" id="KW-1185">Reference proteome</keyword>
<reference evidence="2" key="1">
    <citation type="journal article" date="2023" name="Nat. Plants">
        <title>Single-cell RNA sequencing provides a high-resolution roadmap for understanding the multicellular compartmentation of specialized metabolism.</title>
        <authorList>
            <person name="Sun S."/>
            <person name="Shen X."/>
            <person name="Li Y."/>
            <person name="Li Y."/>
            <person name="Wang S."/>
            <person name="Li R."/>
            <person name="Zhang H."/>
            <person name="Shen G."/>
            <person name="Guo B."/>
            <person name="Wei J."/>
            <person name="Xu J."/>
            <person name="St-Pierre B."/>
            <person name="Chen S."/>
            <person name="Sun C."/>
        </authorList>
    </citation>
    <scope>NUCLEOTIDE SEQUENCE [LARGE SCALE GENOMIC DNA]</scope>
</reference>